<evidence type="ECO:0000256" key="2">
    <source>
        <dbReference type="SAM" id="Phobius"/>
    </source>
</evidence>
<feature type="compositionally biased region" description="Pro residues" evidence="1">
    <location>
        <begin position="31"/>
        <end position="45"/>
    </location>
</feature>
<name>D6Y5S3_THEBD</name>
<dbReference type="Proteomes" id="UP000006640">
    <property type="component" value="Chromosome"/>
</dbReference>
<keyword evidence="2" id="KW-0812">Transmembrane</keyword>
<evidence type="ECO:0000313" key="4">
    <source>
        <dbReference type="Proteomes" id="UP000006640"/>
    </source>
</evidence>
<organism evidence="3 4">
    <name type="scientific">Thermobispora bispora (strain ATCC 19993 / DSM 43833 / CBS 139.67 / JCM 10125 / KCTC 9307 / NBRC 14880 / R51)</name>
    <dbReference type="NCBI Taxonomy" id="469371"/>
    <lineage>
        <taxon>Bacteria</taxon>
        <taxon>Bacillati</taxon>
        <taxon>Actinomycetota</taxon>
        <taxon>Actinomycetes</taxon>
        <taxon>Streptosporangiales</taxon>
        <taxon>Streptosporangiaceae</taxon>
        <taxon>Thermobispora</taxon>
    </lineage>
</organism>
<protein>
    <submittedName>
        <fullName evidence="3">Uncharacterized protein</fullName>
    </submittedName>
</protein>
<feature type="transmembrane region" description="Helical" evidence="2">
    <location>
        <begin position="66"/>
        <end position="87"/>
    </location>
</feature>
<dbReference type="KEGG" id="tbi:Tbis_0694"/>
<keyword evidence="2" id="KW-1133">Transmembrane helix</keyword>
<accession>D6Y5S3</accession>
<feature type="region of interest" description="Disordered" evidence="1">
    <location>
        <begin position="180"/>
        <end position="232"/>
    </location>
</feature>
<proteinExistence type="predicted"/>
<evidence type="ECO:0000256" key="1">
    <source>
        <dbReference type="SAM" id="MobiDB-lite"/>
    </source>
</evidence>
<dbReference type="STRING" id="469371.Tbis_0694"/>
<sequence>MRPSASSRRTGWESARPPGWADRWGARPGTGPRPPESRPFPPPSPPEWWRGRRAVHIPPRPAVREAMAGIGALLALIGLIGGVPYALLRFAGPPFSPRLLEALVHAAGWRTVAAIIVLVLWLAWFQLFVCVLVEVYAGLLRTGAPVRVPLAGGAQDVANRLVSAVLGCLGTAAAAPAAQRTSPVPGSEVAVPPDRGEASVDQMESPVGRARRRRPGRASGTPEKAGNRLAGRLAVRDRDRLTRLWRRASRRGTAREEAVPVEAAVRLGADAPGGRMLDLGLRLLGGLLAERGGRLPTIHAVHVSHQGIDLWIHPADEDAPGPWQSCDGGQVWRLPAHEGRRLDEPALSRHPAPYPGLVTLGTGHGGRVLIDLDAAPGVIGLTGAHTVAALSALAVELATNRWSHDMRITLVGFGAELAELAPGRIRVAGSLTEVLRELEHPAAAAEDVLTGRPARRAADPVRPRHYLLSAIRPGAEEIRRLAPLVKGPRPAYGFVVAGEAPHTAWTWEITEDGRARVDALGLEVTAQLLPRGHYAAVIDLFRTAAREEERWPGTPGVAGRRSGS</sequence>
<reference evidence="3 4" key="1">
    <citation type="submission" date="2010-01" db="EMBL/GenBank/DDBJ databases">
        <title>The complete genome of Thermobispora bispora DSM 43833.</title>
        <authorList>
            <consortium name="US DOE Joint Genome Institute (JGI-PGF)"/>
            <person name="Lucas S."/>
            <person name="Copeland A."/>
            <person name="Lapidus A."/>
            <person name="Glavina del Rio T."/>
            <person name="Dalin E."/>
            <person name="Tice H."/>
            <person name="Bruce D."/>
            <person name="Goodwin L."/>
            <person name="Pitluck S."/>
            <person name="Kyrpides N."/>
            <person name="Mavromatis K."/>
            <person name="Ivanova N."/>
            <person name="Mikhailova N."/>
            <person name="Chertkov O."/>
            <person name="Brettin T."/>
            <person name="Detter J.C."/>
            <person name="Han C."/>
            <person name="Larimer F."/>
            <person name="Land M."/>
            <person name="Hauser L."/>
            <person name="Markowitz V."/>
            <person name="Cheng J.-F."/>
            <person name="Hugenholtz P."/>
            <person name="Woyke T."/>
            <person name="Wu D."/>
            <person name="Jando M."/>
            <person name="Schneider S."/>
            <person name="Klenk H.-P."/>
            <person name="Eisen J.A."/>
        </authorList>
    </citation>
    <scope>NUCLEOTIDE SEQUENCE [LARGE SCALE GENOMIC DNA]</scope>
    <source>
        <strain evidence="4">ATCC 19993 / DSM 43833 / CBS 139.67 / JCM 10125 / KCTC 9307 / NBRC 14880 / R51</strain>
    </source>
</reference>
<dbReference type="AlphaFoldDB" id="D6Y5S3"/>
<gene>
    <name evidence="3" type="ordered locus">Tbis_0694</name>
</gene>
<feature type="region of interest" description="Disordered" evidence="1">
    <location>
        <begin position="1"/>
        <end position="45"/>
    </location>
</feature>
<dbReference type="eggNOG" id="COG1652">
    <property type="taxonomic scope" value="Bacteria"/>
</dbReference>
<keyword evidence="2" id="KW-0472">Membrane</keyword>
<evidence type="ECO:0000313" key="3">
    <source>
        <dbReference type="EMBL" id="ADG87419.1"/>
    </source>
</evidence>
<keyword evidence="4" id="KW-1185">Reference proteome</keyword>
<dbReference type="HOGENOM" id="CLU_435323_0_0_11"/>
<feature type="transmembrane region" description="Helical" evidence="2">
    <location>
        <begin position="107"/>
        <end position="133"/>
    </location>
</feature>
<dbReference type="EMBL" id="CP001874">
    <property type="protein sequence ID" value="ADG87419.1"/>
    <property type="molecule type" value="Genomic_DNA"/>
</dbReference>